<keyword evidence="6 8" id="KW-0472">Membrane</keyword>
<dbReference type="InterPro" id="IPR012910">
    <property type="entry name" value="Plug_dom"/>
</dbReference>
<dbReference type="PANTHER" id="PTHR30069:SF29">
    <property type="entry name" value="HEMOGLOBIN AND HEMOGLOBIN-HAPTOGLOBIN-BINDING PROTEIN 1-RELATED"/>
    <property type="match status" value="1"/>
</dbReference>
<proteinExistence type="inferred from homology"/>
<evidence type="ECO:0000256" key="2">
    <source>
        <dbReference type="ARBA" id="ARBA00022448"/>
    </source>
</evidence>
<accession>A0ABY0Q461</accession>
<dbReference type="InterPro" id="IPR037066">
    <property type="entry name" value="Plug_dom_sf"/>
</dbReference>
<evidence type="ECO:0000256" key="3">
    <source>
        <dbReference type="ARBA" id="ARBA00022452"/>
    </source>
</evidence>
<dbReference type="NCBIfam" id="TIGR04056">
    <property type="entry name" value="OMP_RagA_SusC"/>
    <property type="match status" value="1"/>
</dbReference>
<comment type="similarity">
    <text evidence="8">Belongs to the TonB-dependent receptor family.</text>
</comment>
<evidence type="ECO:0000256" key="4">
    <source>
        <dbReference type="ARBA" id="ARBA00022692"/>
    </source>
</evidence>
<dbReference type="InterPro" id="IPR023996">
    <property type="entry name" value="TonB-dep_OMP_SusC/RagA"/>
</dbReference>
<evidence type="ECO:0000259" key="10">
    <source>
        <dbReference type="Pfam" id="PF07715"/>
    </source>
</evidence>
<gene>
    <name evidence="11" type="ORF">SAMN05421542_3562</name>
</gene>
<evidence type="ECO:0000256" key="1">
    <source>
        <dbReference type="ARBA" id="ARBA00004571"/>
    </source>
</evidence>
<dbReference type="NCBIfam" id="TIGR04057">
    <property type="entry name" value="SusC_RagA_signa"/>
    <property type="match status" value="1"/>
</dbReference>
<sequence>MNRTIVKAGILSSLFLCFTGLSAQKTDSAKVGKIDEVVVTAYGVKKEKKTLGYSFQDVKGQALVDAKETNVTNALVGKVAGMQVIKGGFGPASSSRINLRGFNSLTGDSQPLIVVDGVPLSNGMGVKAKQNNGYYNNDFWNPDLDMGNGLNDINAEDIESISVLKGGAASALYGARGGNGVILITTKTGKKKGGIGITYSTNLGFETIFMKPDMQTSFGLGQNGVVNPANSENTSSWGPALDGTNMKRYDNLSNFFKTGINSQHTLNFQENLGEGTSLYTSMNYLNDNSQIPNSKFERFNFMAKMNSVFGKEKRWTSEVKVQYISSKARNRPAGGRGDGNYYSNILLMPQNIDIRDYREGQTQNNIKSNWISPNGINPYWSAYNSLNADKKDRALLNSYLKYQFNDWLSADVRLGTDFYALNADARVWTGSSRRNSYSTSEEKFYENNYIANLTAKKDNLFGKWGGSLALYGQLMETRTKALYFSTQNLIVPNVFSVNNTSDLASSANNEVDLWKKINSVFAALEINYDGYWFINATFRNDWSSTLNVENRSYSYPSLSTSLVLTEMLHKLNGTTSKVLTFAKLRGAYAVTGNSLNPYELYNIYKLAADPTGHAVLGRLKSLYDASVQAEKLKSFEVGADLKFFNRVSLDVSYFFNTATRQLINLPMNPLSGYEDMKINGGKLENSGIEVVLNTDIFKNENFNWNVNANFSKLKSEIKDIYGSLSKYPLRGGGYDNVTFFAEVGQPYGAIYGTKFLRVEDPNNPNFGKLIVGANGLPQATPDQYYLGDQNPRMLFGLTNSFSYKNIGLSFQIDGRIGGKFYSGTQSALQKVGLAEDTAPGGRRDNFVLDAVVQQPGGGYASNTKEITQQDYWAAVTTGNLGITEQNIYDATNIRLRNIQVSYSFPKSLFQKFALQSAKVAFTANNVWMLYSKAKGIDPESVFAINSNAVGFENLSFPTTRSYLFTITLGF</sequence>
<evidence type="ECO:0000256" key="7">
    <source>
        <dbReference type="ARBA" id="ARBA00023237"/>
    </source>
</evidence>
<keyword evidence="5 9" id="KW-0732">Signal</keyword>
<feature type="chain" id="PRO_5045266620" evidence="9">
    <location>
        <begin position="24"/>
        <end position="970"/>
    </location>
</feature>
<keyword evidence="4 8" id="KW-0812">Transmembrane</keyword>
<evidence type="ECO:0000256" key="6">
    <source>
        <dbReference type="ARBA" id="ARBA00023136"/>
    </source>
</evidence>
<comment type="subcellular location">
    <subcellularLocation>
        <location evidence="1 8">Cell outer membrane</location>
        <topology evidence="1 8">Multi-pass membrane protein</topology>
    </subcellularLocation>
</comment>
<dbReference type="RefSeq" id="WP_089737862.1">
    <property type="nucleotide sequence ID" value="NZ_FNEG01000006.1"/>
</dbReference>
<dbReference type="SUPFAM" id="SSF56935">
    <property type="entry name" value="Porins"/>
    <property type="match status" value="1"/>
</dbReference>
<organism evidence="11 12">
    <name type="scientific">Chryseobacterium jejuense</name>
    <dbReference type="NCBI Taxonomy" id="445960"/>
    <lineage>
        <taxon>Bacteria</taxon>
        <taxon>Pseudomonadati</taxon>
        <taxon>Bacteroidota</taxon>
        <taxon>Flavobacteriia</taxon>
        <taxon>Flavobacteriales</taxon>
        <taxon>Weeksellaceae</taxon>
        <taxon>Chryseobacterium group</taxon>
        <taxon>Chryseobacterium</taxon>
    </lineage>
</organism>
<dbReference type="Gene3D" id="2.40.170.20">
    <property type="entry name" value="TonB-dependent receptor, beta-barrel domain"/>
    <property type="match status" value="1"/>
</dbReference>
<comment type="caution">
    <text evidence="11">The sequence shown here is derived from an EMBL/GenBank/DDBJ whole genome shotgun (WGS) entry which is preliminary data.</text>
</comment>
<dbReference type="InterPro" id="IPR039426">
    <property type="entry name" value="TonB-dep_rcpt-like"/>
</dbReference>
<dbReference type="InterPro" id="IPR023997">
    <property type="entry name" value="TonB-dep_OMP_SusC/RagA_CS"/>
</dbReference>
<feature type="domain" description="TonB-dependent receptor plug" evidence="10">
    <location>
        <begin position="49"/>
        <end position="181"/>
    </location>
</feature>
<feature type="signal peptide" evidence="9">
    <location>
        <begin position="1"/>
        <end position="23"/>
    </location>
</feature>
<keyword evidence="7 8" id="KW-0998">Cell outer membrane</keyword>
<evidence type="ECO:0000313" key="12">
    <source>
        <dbReference type="Proteomes" id="UP000199426"/>
    </source>
</evidence>
<keyword evidence="12" id="KW-1185">Reference proteome</keyword>
<evidence type="ECO:0000313" key="11">
    <source>
        <dbReference type="EMBL" id="SDJ49197.1"/>
    </source>
</evidence>
<dbReference type="Gene3D" id="2.170.130.10">
    <property type="entry name" value="TonB-dependent receptor, plug domain"/>
    <property type="match status" value="1"/>
</dbReference>
<dbReference type="PROSITE" id="PS52016">
    <property type="entry name" value="TONB_DEPENDENT_REC_3"/>
    <property type="match status" value="1"/>
</dbReference>
<reference evidence="11 12" key="1">
    <citation type="submission" date="2016-10" db="EMBL/GenBank/DDBJ databases">
        <authorList>
            <person name="Varghese N."/>
            <person name="Submissions S."/>
        </authorList>
    </citation>
    <scope>NUCLEOTIDE SEQUENCE [LARGE SCALE GENOMIC DNA]</scope>
    <source>
        <strain evidence="11 12">DSM 19299</strain>
    </source>
</reference>
<dbReference type="Proteomes" id="UP000199426">
    <property type="component" value="Unassembled WGS sequence"/>
</dbReference>
<dbReference type="Pfam" id="PF07715">
    <property type="entry name" value="Plug"/>
    <property type="match status" value="1"/>
</dbReference>
<keyword evidence="3 8" id="KW-1134">Transmembrane beta strand</keyword>
<dbReference type="EMBL" id="FNEG01000006">
    <property type="protein sequence ID" value="SDJ49197.1"/>
    <property type="molecule type" value="Genomic_DNA"/>
</dbReference>
<name>A0ABY0Q461_CHRJE</name>
<dbReference type="InterPro" id="IPR036942">
    <property type="entry name" value="Beta-barrel_TonB_sf"/>
</dbReference>
<protein>
    <submittedName>
        <fullName evidence="11">TonB-linked outer membrane protein, SusC/RagA family</fullName>
    </submittedName>
</protein>
<evidence type="ECO:0000256" key="9">
    <source>
        <dbReference type="SAM" id="SignalP"/>
    </source>
</evidence>
<evidence type="ECO:0000256" key="8">
    <source>
        <dbReference type="PROSITE-ProRule" id="PRU01360"/>
    </source>
</evidence>
<evidence type="ECO:0000256" key="5">
    <source>
        <dbReference type="ARBA" id="ARBA00022729"/>
    </source>
</evidence>
<dbReference type="PANTHER" id="PTHR30069">
    <property type="entry name" value="TONB-DEPENDENT OUTER MEMBRANE RECEPTOR"/>
    <property type="match status" value="1"/>
</dbReference>
<keyword evidence="2 8" id="KW-0813">Transport</keyword>